<dbReference type="Gene3D" id="1.25.40.10">
    <property type="entry name" value="Tetratricopeptide repeat domain"/>
    <property type="match status" value="1"/>
</dbReference>
<accession>A0ABV9XST0</accession>
<dbReference type="PANTHER" id="PTHR43289">
    <property type="entry name" value="MITOGEN-ACTIVATED PROTEIN KINASE KINASE KINASE 20-RELATED"/>
    <property type="match status" value="1"/>
</dbReference>
<dbReference type="SUPFAM" id="SSF56112">
    <property type="entry name" value="Protein kinase-like (PK-like)"/>
    <property type="match status" value="1"/>
</dbReference>
<dbReference type="InterPro" id="IPR000719">
    <property type="entry name" value="Prot_kinase_dom"/>
</dbReference>
<evidence type="ECO:0000256" key="7">
    <source>
        <dbReference type="PROSITE-ProRule" id="PRU10141"/>
    </source>
</evidence>
<evidence type="ECO:0000256" key="2">
    <source>
        <dbReference type="ARBA" id="ARBA00022527"/>
    </source>
</evidence>
<keyword evidence="4 7" id="KW-0547">Nucleotide-binding</keyword>
<dbReference type="SMART" id="SM00220">
    <property type="entry name" value="S_TKc"/>
    <property type="match status" value="1"/>
</dbReference>
<comment type="caution">
    <text evidence="10">The sequence shown here is derived from an EMBL/GenBank/DDBJ whole genome shotgun (WGS) entry which is preliminary data.</text>
</comment>
<name>A0ABV9XST0_9PSEU</name>
<gene>
    <name evidence="10" type="ORF">ACFPFM_06640</name>
</gene>
<dbReference type="Gene3D" id="1.10.510.10">
    <property type="entry name" value="Transferase(Phosphotransferase) domain 1"/>
    <property type="match status" value="1"/>
</dbReference>
<dbReference type="Gene3D" id="3.30.200.20">
    <property type="entry name" value="Phosphorylase Kinase, domain 1"/>
    <property type="match status" value="1"/>
</dbReference>
<dbReference type="PROSITE" id="PS50011">
    <property type="entry name" value="PROTEIN_KINASE_DOM"/>
    <property type="match status" value="1"/>
</dbReference>
<keyword evidence="2" id="KW-0723">Serine/threonine-protein kinase</keyword>
<evidence type="ECO:0000256" key="5">
    <source>
        <dbReference type="ARBA" id="ARBA00022777"/>
    </source>
</evidence>
<dbReference type="EC" id="2.7.11.1" evidence="1"/>
<evidence type="ECO:0000313" key="10">
    <source>
        <dbReference type="EMBL" id="MFC5053435.1"/>
    </source>
</evidence>
<dbReference type="PROSITE" id="PS00107">
    <property type="entry name" value="PROTEIN_KINASE_ATP"/>
    <property type="match status" value="1"/>
</dbReference>
<evidence type="ECO:0000256" key="1">
    <source>
        <dbReference type="ARBA" id="ARBA00012513"/>
    </source>
</evidence>
<organism evidence="10 11">
    <name type="scientific">Saccharothrix xinjiangensis</name>
    <dbReference type="NCBI Taxonomy" id="204798"/>
    <lineage>
        <taxon>Bacteria</taxon>
        <taxon>Bacillati</taxon>
        <taxon>Actinomycetota</taxon>
        <taxon>Actinomycetes</taxon>
        <taxon>Pseudonocardiales</taxon>
        <taxon>Pseudonocardiaceae</taxon>
        <taxon>Saccharothrix</taxon>
    </lineage>
</organism>
<evidence type="ECO:0000256" key="3">
    <source>
        <dbReference type="ARBA" id="ARBA00022679"/>
    </source>
</evidence>
<feature type="region of interest" description="Disordered" evidence="8">
    <location>
        <begin position="246"/>
        <end position="272"/>
    </location>
</feature>
<evidence type="ECO:0000256" key="8">
    <source>
        <dbReference type="SAM" id="MobiDB-lite"/>
    </source>
</evidence>
<keyword evidence="5 10" id="KW-0418">Kinase</keyword>
<dbReference type="Pfam" id="PF00069">
    <property type="entry name" value="Pkinase"/>
    <property type="match status" value="1"/>
</dbReference>
<feature type="binding site" evidence="7">
    <location>
        <position position="46"/>
    </location>
    <ligand>
        <name>ATP</name>
        <dbReference type="ChEBI" id="CHEBI:30616"/>
    </ligand>
</feature>
<evidence type="ECO:0000256" key="6">
    <source>
        <dbReference type="ARBA" id="ARBA00022840"/>
    </source>
</evidence>
<dbReference type="CDD" id="cd14014">
    <property type="entry name" value="STKc_PknB_like"/>
    <property type="match status" value="1"/>
</dbReference>
<feature type="region of interest" description="Disordered" evidence="8">
    <location>
        <begin position="420"/>
        <end position="439"/>
    </location>
</feature>
<dbReference type="EMBL" id="JBHSJB010000006">
    <property type="protein sequence ID" value="MFC5053435.1"/>
    <property type="molecule type" value="Genomic_DNA"/>
</dbReference>
<dbReference type="RefSeq" id="WP_344039377.1">
    <property type="nucleotide sequence ID" value="NZ_BAAAKE010000016.1"/>
</dbReference>
<reference evidence="11" key="1">
    <citation type="journal article" date="2019" name="Int. J. Syst. Evol. Microbiol.">
        <title>The Global Catalogue of Microorganisms (GCM) 10K type strain sequencing project: providing services to taxonomists for standard genome sequencing and annotation.</title>
        <authorList>
            <consortium name="The Broad Institute Genomics Platform"/>
            <consortium name="The Broad Institute Genome Sequencing Center for Infectious Disease"/>
            <person name="Wu L."/>
            <person name="Ma J."/>
        </authorList>
    </citation>
    <scope>NUCLEOTIDE SEQUENCE [LARGE SCALE GENOMIC DNA]</scope>
    <source>
        <strain evidence="11">KCTC 12848</strain>
    </source>
</reference>
<dbReference type="InterPro" id="IPR011009">
    <property type="entry name" value="Kinase-like_dom_sf"/>
</dbReference>
<dbReference type="InterPro" id="IPR017441">
    <property type="entry name" value="Protein_kinase_ATP_BS"/>
</dbReference>
<evidence type="ECO:0000313" key="11">
    <source>
        <dbReference type="Proteomes" id="UP001595833"/>
    </source>
</evidence>
<dbReference type="Proteomes" id="UP001595833">
    <property type="component" value="Unassembled WGS sequence"/>
</dbReference>
<protein>
    <recommendedName>
        <fullName evidence="1">non-specific serine/threonine protein kinase</fullName>
        <ecNumber evidence="1">2.7.11.1</ecNumber>
    </recommendedName>
</protein>
<keyword evidence="11" id="KW-1185">Reference proteome</keyword>
<dbReference type="GO" id="GO:0004674">
    <property type="term" value="F:protein serine/threonine kinase activity"/>
    <property type="evidence" value="ECO:0007669"/>
    <property type="project" value="UniProtKB-EC"/>
</dbReference>
<evidence type="ECO:0000259" key="9">
    <source>
        <dbReference type="PROSITE" id="PS50011"/>
    </source>
</evidence>
<dbReference type="InterPro" id="IPR011990">
    <property type="entry name" value="TPR-like_helical_dom_sf"/>
</dbReference>
<dbReference type="PANTHER" id="PTHR43289:SF6">
    <property type="entry name" value="SERINE_THREONINE-PROTEIN KINASE NEKL-3"/>
    <property type="match status" value="1"/>
</dbReference>
<keyword evidence="6 7" id="KW-0067">ATP-binding</keyword>
<proteinExistence type="predicted"/>
<sequence length="439" mass="47157">MEDLAPGTVLDGRFVVRRRLGAGGFGTVYLADQRVFDVTLRQVALKLFHRGLVTEANAREQLNDAVVLMRLQEEEDHPEASRHLITVLDAGFLREPEPRAFVAMEHAAGYRLAGGGTARTLRDLVDAFRPVPVELALRWITQVLRAVAWMHALDPPVLHCDLKADNVLPDGPDALKVADFGLAQLAFGAVGLWGGAGALTCQSPETLAGVEPTPASDVYSLGLLLHEVLAGRHPFHEVDLAATAAGDDEAGRRRRHVEARRTGPARLTEADNPDLVDHPLLGEVIAKCLRFRATERYGNAAVLLDEIGAYTSGGELTVSLPGVRVPEGATELRRLLAEAEAFRRRGRPAEARERAGAALARFPGEAAPHASLARLSLTPADWPAALRLCAAGLALPDLSPADAAELLDLSAEAYETGGQPSLAARMRERAAAARKGRRR</sequence>
<feature type="domain" description="Protein kinase" evidence="9">
    <location>
        <begin position="14"/>
        <end position="311"/>
    </location>
</feature>
<evidence type="ECO:0000256" key="4">
    <source>
        <dbReference type="ARBA" id="ARBA00022741"/>
    </source>
</evidence>
<keyword evidence="3 10" id="KW-0808">Transferase</keyword>